<sequence length="192" mass="20409">MTFRYVRLMVSVMALATHLLAAPSSRPQTPTVKSAEDQTVRDTLLELVASLMIGGVSAGGRKTEVHHHNDGHKPQHHQAISTLIHLLLTIGSAFAPLVGAIVGPLLTNVANGITWAISHTIASGFSPPHGLFSPELGHGTDHIKEHLTSYAGEGQPETGSDAIHQVQQPAAALEQSEPPTVDDTRNEVKKIV</sequence>
<organism evidence="3 4">
    <name type="scientific">Acyrthosiphon pisum</name>
    <name type="common">Pea aphid</name>
    <dbReference type="NCBI Taxonomy" id="7029"/>
    <lineage>
        <taxon>Eukaryota</taxon>
        <taxon>Metazoa</taxon>
        <taxon>Ecdysozoa</taxon>
        <taxon>Arthropoda</taxon>
        <taxon>Hexapoda</taxon>
        <taxon>Insecta</taxon>
        <taxon>Pterygota</taxon>
        <taxon>Neoptera</taxon>
        <taxon>Paraneoptera</taxon>
        <taxon>Hemiptera</taxon>
        <taxon>Sternorrhyncha</taxon>
        <taxon>Aphidomorpha</taxon>
        <taxon>Aphidoidea</taxon>
        <taxon>Aphididae</taxon>
        <taxon>Macrosiphini</taxon>
        <taxon>Acyrthosiphon</taxon>
    </lineage>
</organism>
<evidence type="ECO:0000256" key="1">
    <source>
        <dbReference type="SAM" id="MobiDB-lite"/>
    </source>
</evidence>
<dbReference type="Proteomes" id="UP000007819">
    <property type="component" value="Chromosome A1"/>
</dbReference>
<name>A0A8R2JRE3_ACYPI</name>
<keyword evidence="4" id="KW-1185">Reference proteome</keyword>
<keyword evidence="2" id="KW-0732">Signal</keyword>
<dbReference type="OrthoDB" id="6598732at2759"/>
<accession>A0A8R2JRE3</accession>
<dbReference type="AlphaFoldDB" id="A0A8R2JRE3"/>
<feature type="compositionally biased region" description="Basic and acidic residues" evidence="1">
    <location>
        <begin position="182"/>
        <end position="192"/>
    </location>
</feature>
<reference evidence="3" key="2">
    <citation type="submission" date="2022-06" db="UniProtKB">
        <authorList>
            <consortium name="EnsemblMetazoa"/>
        </authorList>
    </citation>
    <scope>IDENTIFICATION</scope>
</reference>
<evidence type="ECO:0000313" key="3">
    <source>
        <dbReference type="EnsemblMetazoa" id="XP_029344567.1"/>
    </source>
</evidence>
<proteinExistence type="predicted"/>
<feature type="chain" id="PRO_5035892297" evidence="2">
    <location>
        <begin position="22"/>
        <end position="192"/>
    </location>
</feature>
<evidence type="ECO:0000256" key="2">
    <source>
        <dbReference type="SAM" id="SignalP"/>
    </source>
</evidence>
<dbReference type="GeneID" id="100575728"/>
<feature type="signal peptide" evidence="2">
    <location>
        <begin position="1"/>
        <end position="21"/>
    </location>
</feature>
<feature type="region of interest" description="Disordered" evidence="1">
    <location>
        <begin position="151"/>
        <end position="192"/>
    </location>
</feature>
<protein>
    <submittedName>
        <fullName evidence="3">Uncharacterized protein</fullName>
    </submittedName>
</protein>
<reference evidence="4" key="1">
    <citation type="submission" date="2010-06" db="EMBL/GenBank/DDBJ databases">
        <authorList>
            <person name="Jiang H."/>
            <person name="Abraham K."/>
            <person name="Ali S."/>
            <person name="Alsbrooks S.L."/>
            <person name="Anim B.N."/>
            <person name="Anosike U.S."/>
            <person name="Attaway T."/>
            <person name="Bandaranaike D.P."/>
            <person name="Battles P.K."/>
            <person name="Bell S.N."/>
            <person name="Bell A.V."/>
            <person name="Beltran B."/>
            <person name="Bickham C."/>
            <person name="Bustamante Y."/>
            <person name="Caleb T."/>
            <person name="Canada A."/>
            <person name="Cardenas V."/>
            <person name="Carter K."/>
            <person name="Chacko J."/>
            <person name="Chandrabose M.N."/>
            <person name="Chavez D."/>
            <person name="Chavez A."/>
            <person name="Chen L."/>
            <person name="Chu H.-S."/>
            <person name="Claassen K.J."/>
            <person name="Cockrell R."/>
            <person name="Collins M."/>
            <person name="Cooper J.A."/>
            <person name="Cree A."/>
            <person name="Curry S.M."/>
            <person name="Da Y."/>
            <person name="Dao M.D."/>
            <person name="Das B."/>
            <person name="Davila M.-L."/>
            <person name="Davy-Carroll L."/>
            <person name="Denson S."/>
            <person name="Dinh H."/>
            <person name="Ebong V.E."/>
            <person name="Edwards J.R."/>
            <person name="Egan A."/>
            <person name="El-Daye J."/>
            <person name="Escobedo L."/>
            <person name="Fernandez S."/>
            <person name="Fernando P.R."/>
            <person name="Flagg N."/>
            <person name="Forbes L.D."/>
            <person name="Fowler R.G."/>
            <person name="Fu Q."/>
            <person name="Gabisi R.A."/>
            <person name="Ganer J."/>
            <person name="Garbino Pronczuk A."/>
            <person name="Garcia R.M."/>
            <person name="Garner T."/>
            <person name="Garrett T.E."/>
            <person name="Gonzalez D.A."/>
            <person name="Hamid H."/>
            <person name="Hawkins E.S."/>
            <person name="Hirani K."/>
            <person name="Hogues M.E."/>
            <person name="Hollins B."/>
            <person name="Hsiao C.-H."/>
            <person name="Jabil R."/>
            <person name="James M.L."/>
            <person name="Jhangiani S.N."/>
            <person name="Johnson B."/>
            <person name="Johnson Q."/>
            <person name="Joshi V."/>
            <person name="Kalu J.B."/>
            <person name="Kam C."/>
            <person name="Kashfia A."/>
            <person name="Keebler J."/>
            <person name="Kisamo H."/>
            <person name="Kovar C.L."/>
            <person name="Lago L.A."/>
            <person name="Lai C.-Y."/>
            <person name="Laidlaw J."/>
            <person name="Lara F."/>
            <person name="Le T.-K."/>
            <person name="Lee S.L."/>
            <person name="Legall F.H."/>
            <person name="Lemon S.J."/>
            <person name="Lewis L.R."/>
            <person name="Li B."/>
            <person name="Liu Y."/>
            <person name="Liu Y.-S."/>
            <person name="Lopez J."/>
            <person name="Lozado R.J."/>
            <person name="Lu J."/>
            <person name="Madu R.C."/>
            <person name="Maheshwari M."/>
            <person name="Maheshwari R."/>
            <person name="Malloy K."/>
            <person name="Martinez E."/>
            <person name="Mathew T."/>
            <person name="Mercado I.C."/>
            <person name="Mercado C."/>
            <person name="Meyer B."/>
            <person name="Montgomery K."/>
            <person name="Morgan M.B."/>
            <person name="Munidasa M."/>
            <person name="Nazareth L.V."/>
            <person name="Nelson J."/>
            <person name="Ng B.M."/>
            <person name="Nguyen N.B."/>
            <person name="Nguyen P.Q."/>
            <person name="Nguyen T."/>
            <person name="Obregon M."/>
            <person name="Okwuonu G.O."/>
            <person name="Onwere C.G."/>
            <person name="Orozco G."/>
            <person name="Parra A."/>
            <person name="Patel S."/>
            <person name="Patil S."/>
            <person name="Perez A."/>
            <person name="Perez Y."/>
            <person name="Pham C."/>
            <person name="Primus E.L."/>
            <person name="Pu L.-L."/>
            <person name="Puazo M."/>
            <person name="Qin X."/>
            <person name="Quiroz J.B."/>
            <person name="Reese J."/>
            <person name="Richards S."/>
            <person name="Rives C.M."/>
            <person name="Robberts R."/>
            <person name="Ruiz S.J."/>
            <person name="Ruiz M.J."/>
            <person name="Santibanez J."/>
            <person name="Schneider B.W."/>
            <person name="Sisson I."/>
            <person name="Smith M."/>
            <person name="Sodergren E."/>
            <person name="Song X.-Z."/>
            <person name="Song B.B."/>
            <person name="Summersgill H."/>
            <person name="Thelus R."/>
            <person name="Thornton R.D."/>
            <person name="Trejos Z.Y."/>
            <person name="Usmani K."/>
            <person name="Vattathil S."/>
            <person name="Villasana D."/>
            <person name="Walker D.L."/>
            <person name="Wang S."/>
            <person name="Wang K."/>
            <person name="White C.S."/>
            <person name="Williams A.C."/>
            <person name="Williamson J."/>
            <person name="Wilson K."/>
            <person name="Woghiren I.O."/>
            <person name="Woodworth J.R."/>
            <person name="Worley K.C."/>
            <person name="Wright R.A."/>
            <person name="Wu W."/>
            <person name="Young L."/>
            <person name="Zhang L."/>
            <person name="Zhang J."/>
            <person name="Zhu Y."/>
            <person name="Muzny D.M."/>
            <person name="Weinstock G."/>
            <person name="Gibbs R.A."/>
        </authorList>
    </citation>
    <scope>NUCLEOTIDE SEQUENCE [LARGE SCALE GENOMIC DNA]</scope>
    <source>
        <strain evidence="4">LSR1</strain>
    </source>
</reference>
<evidence type="ECO:0000313" key="4">
    <source>
        <dbReference type="Proteomes" id="UP000007819"/>
    </source>
</evidence>
<dbReference type="RefSeq" id="XP_029344567.1">
    <property type="nucleotide sequence ID" value="XM_029488707.1"/>
</dbReference>
<dbReference type="KEGG" id="api:100575728"/>
<dbReference type="EnsemblMetazoa" id="XM_029488707.1">
    <property type="protein sequence ID" value="XP_029344567.1"/>
    <property type="gene ID" value="LOC100575728"/>
</dbReference>